<evidence type="ECO:0000256" key="1">
    <source>
        <dbReference type="SAM" id="MobiDB-lite"/>
    </source>
</evidence>
<dbReference type="OrthoDB" id="3050608at2759"/>
<sequence>MDQLKKALSGNKTAGHSQQPVGQKEDFGDKIFSAGLKKTGHGNIDRNTQEKITDGIRGAYEKATGITGTRASSGEDATAGDSVISGLEVNAVFDAAAVDDSVDTAVEADFADFAADVVDETGDEDTSDDIVDDTKDMDASDDVVHEAADETADEVCVDVDETADEVVEDEFESGVEDGFLALPVDLARVVGVDFILAVMVNSRTPVVLLIKSPPVLEDAVLLNLVLEAVVLLSSVLEDFALDSLVIGMMSAVFEFRVGMSAREMNVYAWKQRVGCSSGTRGWFLVKLLCTVWGFRPEKK</sequence>
<gene>
    <name evidence="2" type="ORF">BCR38DRAFT_474823</name>
</gene>
<dbReference type="EMBL" id="MCFJ01000007">
    <property type="protein sequence ID" value="ORY64332.1"/>
    <property type="molecule type" value="Genomic_DNA"/>
</dbReference>
<feature type="compositionally biased region" description="Polar residues" evidence="1">
    <location>
        <begin position="10"/>
        <end position="21"/>
    </location>
</feature>
<evidence type="ECO:0000313" key="2">
    <source>
        <dbReference type="EMBL" id="ORY64332.1"/>
    </source>
</evidence>
<evidence type="ECO:0000313" key="3">
    <source>
        <dbReference type="Proteomes" id="UP000193689"/>
    </source>
</evidence>
<dbReference type="InParanoid" id="A0A1Y2DYG0"/>
<feature type="region of interest" description="Disordered" evidence="1">
    <location>
        <begin position="1"/>
        <end position="26"/>
    </location>
</feature>
<comment type="caution">
    <text evidence="2">The sequence shown here is derived from an EMBL/GenBank/DDBJ whole genome shotgun (WGS) entry which is preliminary data.</text>
</comment>
<dbReference type="RefSeq" id="XP_040715746.1">
    <property type="nucleotide sequence ID" value="XM_040862985.1"/>
</dbReference>
<name>A0A1Y2DYG0_9PEZI</name>
<proteinExistence type="predicted"/>
<dbReference type="AlphaFoldDB" id="A0A1Y2DYG0"/>
<accession>A0A1Y2DYG0</accession>
<protein>
    <submittedName>
        <fullName evidence="2">Uncharacterized protein</fullName>
    </submittedName>
</protein>
<dbReference type="Proteomes" id="UP000193689">
    <property type="component" value="Unassembled WGS sequence"/>
</dbReference>
<organism evidence="2 3">
    <name type="scientific">Pseudomassariella vexata</name>
    <dbReference type="NCBI Taxonomy" id="1141098"/>
    <lineage>
        <taxon>Eukaryota</taxon>
        <taxon>Fungi</taxon>
        <taxon>Dikarya</taxon>
        <taxon>Ascomycota</taxon>
        <taxon>Pezizomycotina</taxon>
        <taxon>Sordariomycetes</taxon>
        <taxon>Xylariomycetidae</taxon>
        <taxon>Amphisphaeriales</taxon>
        <taxon>Pseudomassariaceae</taxon>
        <taxon>Pseudomassariella</taxon>
    </lineage>
</organism>
<keyword evidence="3" id="KW-1185">Reference proteome</keyword>
<dbReference type="GeneID" id="63779197"/>
<reference evidence="2 3" key="1">
    <citation type="submission" date="2016-07" db="EMBL/GenBank/DDBJ databases">
        <title>Pervasive Adenine N6-methylation of Active Genes in Fungi.</title>
        <authorList>
            <consortium name="DOE Joint Genome Institute"/>
            <person name="Mondo S.J."/>
            <person name="Dannebaum R.O."/>
            <person name="Kuo R.C."/>
            <person name="Labutti K."/>
            <person name="Haridas S."/>
            <person name="Kuo A."/>
            <person name="Salamov A."/>
            <person name="Ahrendt S.R."/>
            <person name="Lipzen A."/>
            <person name="Sullivan W."/>
            <person name="Andreopoulos W.B."/>
            <person name="Clum A."/>
            <person name="Lindquist E."/>
            <person name="Daum C."/>
            <person name="Ramamoorthy G.K."/>
            <person name="Gryganskyi A."/>
            <person name="Culley D."/>
            <person name="Magnuson J.K."/>
            <person name="James T.Y."/>
            <person name="O'Malley M.A."/>
            <person name="Stajich J.E."/>
            <person name="Spatafora J.W."/>
            <person name="Visel A."/>
            <person name="Grigoriev I.V."/>
        </authorList>
    </citation>
    <scope>NUCLEOTIDE SEQUENCE [LARGE SCALE GENOMIC DNA]</scope>
    <source>
        <strain evidence="2 3">CBS 129021</strain>
    </source>
</reference>